<dbReference type="AlphaFoldDB" id="A0A843UWI6"/>
<evidence type="ECO:0000256" key="3">
    <source>
        <dbReference type="ARBA" id="ARBA00012313"/>
    </source>
</evidence>
<comment type="cofactor">
    <cofactor evidence="14">
        <name>Ca(2+)</name>
        <dbReference type="ChEBI" id="CHEBI:29108"/>
    </cofactor>
    <text evidence="14">Binds 2 calcium ions per subunit.</text>
</comment>
<feature type="binding site" evidence="14">
    <location>
        <position position="111"/>
    </location>
    <ligand>
        <name>Ca(2+)</name>
        <dbReference type="ChEBI" id="CHEBI:29108"/>
        <label>2</label>
    </ligand>
</feature>
<dbReference type="GO" id="GO:0020037">
    <property type="term" value="F:heme binding"/>
    <property type="evidence" value="ECO:0007669"/>
    <property type="project" value="InterPro"/>
</dbReference>
<keyword evidence="6 14" id="KW-0479">Metal-binding</keyword>
<dbReference type="InterPro" id="IPR019793">
    <property type="entry name" value="Peroxidases_heam-ligand_BS"/>
</dbReference>
<evidence type="ECO:0000256" key="5">
    <source>
        <dbReference type="ARBA" id="ARBA00022617"/>
    </source>
</evidence>
<comment type="cofactor">
    <cofactor evidence="14">
        <name>heme b</name>
        <dbReference type="ChEBI" id="CHEBI:60344"/>
    </cofactor>
    <text evidence="14">Binds 1 heme b (iron(II)-protoporphyrin IX) group per subunit.</text>
</comment>
<dbReference type="PANTHER" id="PTHR31517">
    <property type="match status" value="1"/>
</dbReference>
<protein>
    <recommendedName>
        <fullName evidence="3">peroxidase</fullName>
        <ecNumber evidence="3">1.11.1.7</ecNumber>
    </recommendedName>
</protein>
<keyword evidence="18" id="KW-1185">Reference proteome</keyword>
<dbReference type="Proteomes" id="UP000652761">
    <property type="component" value="Unassembled WGS sequence"/>
</dbReference>
<sequence length="195" mass="21520">MLGGPFYSVVLGRKDSLVSRADRVEGHLPRPNNTVSLLIALFAQRGFSAQELVALSGAHTVGFAHCKEFAGRMGLEASGKVDPTVNPRYADGIKKACADYAHRPTIAVFNDLMTPNKFDNMYFQNILRGLGLLASDQALASDPRTRPFVQLYAANQTAFFNDFVRAIEKLSVYGVKIGRFGEVRRRCDQFNSVKT</sequence>
<feature type="binding site" evidence="14">
    <location>
        <position position="114"/>
    </location>
    <ligand>
        <name>Ca(2+)</name>
        <dbReference type="ChEBI" id="CHEBI:29108"/>
        <label>2</label>
    </ligand>
</feature>
<feature type="binding site" evidence="13">
    <location>
        <position position="29"/>
    </location>
    <ligand>
        <name>substrate</name>
    </ligand>
</feature>
<keyword evidence="12" id="KW-0376">Hydrogen peroxide</keyword>
<evidence type="ECO:0000256" key="12">
    <source>
        <dbReference type="ARBA" id="ARBA00023324"/>
    </source>
</evidence>
<dbReference type="InterPro" id="IPR002016">
    <property type="entry name" value="Haem_peroxidase"/>
</dbReference>
<evidence type="ECO:0000256" key="13">
    <source>
        <dbReference type="PIRSR" id="PIRSR600823-2"/>
    </source>
</evidence>
<keyword evidence="10 14" id="KW-0408">Iron</keyword>
<feature type="binding site" description="axial binding residue" evidence="14">
    <location>
        <position position="59"/>
    </location>
    <ligand>
        <name>heme b</name>
        <dbReference type="ChEBI" id="CHEBI:60344"/>
    </ligand>
    <ligandPart>
        <name>Fe</name>
        <dbReference type="ChEBI" id="CHEBI:18248"/>
    </ligandPart>
</feature>
<evidence type="ECO:0000256" key="7">
    <source>
        <dbReference type="ARBA" id="ARBA00022729"/>
    </source>
</evidence>
<accession>A0A843UWI6</accession>
<dbReference type="GO" id="GO:0006979">
    <property type="term" value="P:response to oxidative stress"/>
    <property type="evidence" value="ECO:0007669"/>
    <property type="project" value="InterPro"/>
</dbReference>
<evidence type="ECO:0000256" key="4">
    <source>
        <dbReference type="ARBA" id="ARBA00022559"/>
    </source>
</evidence>
<dbReference type="InterPro" id="IPR010255">
    <property type="entry name" value="Haem_peroxidase_sf"/>
</dbReference>
<evidence type="ECO:0000256" key="2">
    <source>
        <dbReference type="ARBA" id="ARBA00006873"/>
    </source>
</evidence>
<dbReference type="Pfam" id="PF00141">
    <property type="entry name" value="peroxidase"/>
    <property type="match status" value="1"/>
</dbReference>
<evidence type="ECO:0000256" key="1">
    <source>
        <dbReference type="ARBA" id="ARBA00000189"/>
    </source>
</evidence>
<dbReference type="EMBL" id="NMUH01000929">
    <property type="protein sequence ID" value="MQL86817.1"/>
    <property type="molecule type" value="Genomic_DNA"/>
</dbReference>
<reference evidence="17" key="1">
    <citation type="submission" date="2017-07" db="EMBL/GenBank/DDBJ databases">
        <title>Taro Niue Genome Assembly and Annotation.</title>
        <authorList>
            <person name="Atibalentja N."/>
            <person name="Keating K."/>
            <person name="Fields C.J."/>
        </authorList>
    </citation>
    <scope>NUCLEOTIDE SEQUENCE</scope>
    <source>
        <strain evidence="17">Niue_2</strain>
        <tissue evidence="17">Leaf</tissue>
    </source>
</reference>
<dbReference type="PANTHER" id="PTHR31517:SF17">
    <property type="entry name" value="PEROXIDASE 6"/>
    <property type="match status" value="1"/>
</dbReference>
<dbReference type="GO" id="GO:0140825">
    <property type="term" value="F:lactoperoxidase activity"/>
    <property type="evidence" value="ECO:0007669"/>
    <property type="project" value="UniProtKB-EC"/>
</dbReference>
<keyword evidence="11 15" id="KW-1015">Disulfide bond</keyword>
<dbReference type="GO" id="GO:0042744">
    <property type="term" value="P:hydrogen peroxide catabolic process"/>
    <property type="evidence" value="ECO:0007669"/>
    <property type="project" value="UniProtKB-KW"/>
</dbReference>
<feature type="disulfide bond" evidence="15">
    <location>
        <begin position="66"/>
        <end position="97"/>
    </location>
</feature>
<dbReference type="PROSITE" id="PS50873">
    <property type="entry name" value="PEROXIDASE_4"/>
    <property type="match status" value="1"/>
</dbReference>
<feature type="binding site" evidence="14">
    <location>
        <position position="119"/>
    </location>
    <ligand>
        <name>Ca(2+)</name>
        <dbReference type="ChEBI" id="CHEBI:29108"/>
        <label>2</label>
    </ligand>
</feature>
<keyword evidence="8 14" id="KW-0106">Calcium</keyword>
<evidence type="ECO:0000313" key="17">
    <source>
        <dbReference type="EMBL" id="MQL86817.1"/>
    </source>
</evidence>
<name>A0A843UWI6_COLES</name>
<comment type="catalytic activity">
    <reaction evidence="1">
        <text>2 a phenolic donor + H2O2 = 2 a phenolic radical donor + 2 H2O</text>
        <dbReference type="Rhea" id="RHEA:56136"/>
        <dbReference type="ChEBI" id="CHEBI:15377"/>
        <dbReference type="ChEBI" id="CHEBI:16240"/>
        <dbReference type="ChEBI" id="CHEBI:139520"/>
        <dbReference type="ChEBI" id="CHEBI:139521"/>
        <dbReference type="EC" id="1.11.1.7"/>
    </reaction>
</comment>
<gene>
    <name evidence="17" type="ORF">Taro_019343</name>
</gene>
<dbReference type="OrthoDB" id="2113341at2759"/>
<evidence type="ECO:0000256" key="6">
    <source>
        <dbReference type="ARBA" id="ARBA00022723"/>
    </source>
</evidence>
<evidence type="ECO:0000256" key="11">
    <source>
        <dbReference type="ARBA" id="ARBA00023157"/>
    </source>
</evidence>
<proteinExistence type="inferred from homology"/>
<feature type="binding site" evidence="14">
    <location>
        <position position="60"/>
    </location>
    <ligand>
        <name>Ca(2+)</name>
        <dbReference type="ChEBI" id="CHEBI:29108"/>
        <label>2</label>
    </ligand>
</feature>
<feature type="domain" description="Plant heme peroxidase family profile" evidence="16">
    <location>
        <begin position="1"/>
        <end position="191"/>
    </location>
</feature>
<keyword evidence="7" id="KW-0732">Signal</keyword>
<dbReference type="Gene3D" id="1.10.420.10">
    <property type="entry name" value="Peroxidase, domain 2"/>
    <property type="match status" value="1"/>
</dbReference>
<organism evidence="17 18">
    <name type="scientific">Colocasia esculenta</name>
    <name type="common">Wild taro</name>
    <name type="synonym">Arum esculentum</name>
    <dbReference type="NCBI Taxonomy" id="4460"/>
    <lineage>
        <taxon>Eukaryota</taxon>
        <taxon>Viridiplantae</taxon>
        <taxon>Streptophyta</taxon>
        <taxon>Embryophyta</taxon>
        <taxon>Tracheophyta</taxon>
        <taxon>Spermatophyta</taxon>
        <taxon>Magnoliopsida</taxon>
        <taxon>Liliopsida</taxon>
        <taxon>Araceae</taxon>
        <taxon>Aroideae</taxon>
        <taxon>Colocasieae</taxon>
        <taxon>Colocasia</taxon>
    </lineage>
</organism>
<dbReference type="GO" id="GO:0046872">
    <property type="term" value="F:metal ion binding"/>
    <property type="evidence" value="ECO:0007669"/>
    <property type="project" value="UniProtKB-KW"/>
</dbReference>
<comment type="similarity">
    <text evidence="2">Belongs to the peroxidase family. Ascorbate peroxidase subfamily.</text>
</comment>
<evidence type="ECO:0000313" key="18">
    <source>
        <dbReference type="Proteomes" id="UP000652761"/>
    </source>
</evidence>
<evidence type="ECO:0000256" key="14">
    <source>
        <dbReference type="PIRSR" id="PIRSR600823-3"/>
    </source>
</evidence>
<dbReference type="SUPFAM" id="SSF48113">
    <property type="entry name" value="Heme-dependent peroxidases"/>
    <property type="match status" value="1"/>
</dbReference>
<evidence type="ECO:0000256" key="10">
    <source>
        <dbReference type="ARBA" id="ARBA00023004"/>
    </source>
</evidence>
<dbReference type="PROSITE" id="PS00435">
    <property type="entry name" value="PEROXIDASE_1"/>
    <property type="match status" value="1"/>
</dbReference>
<evidence type="ECO:0000256" key="9">
    <source>
        <dbReference type="ARBA" id="ARBA00023002"/>
    </source>
</evidence>
<dbReference type="PRINTS" id="PR00458">
    <property type="entry name" value="PEROXIDASE"/>
</dbReference>
<comment type="caution">
    <text evidence="17">The sequence shown here is derived from an EMBL/GenBank/DDBJ whole genome shotgun (WGS) entry which is preliminary data.</text>
</comment>
<keyword evidence="9" id="KW-0560">Oxidoreductase</keyword>
<keyword evidence="5" id="KW-0349">Heme</keyword>
<dbReference type="FunFam" id="1.10.420.10:FF:000007">
    <property type="entry name" value="Peroxidase"/>
    <property type="match status" value="1"/>
</dbReference>
<evidence type="ECO:0000256" key="8">
    <source>
        <dbReference type="ARBA" id="ARBA00022837"/>
    </source>
</evidence>
<evidence type="ECO:0000256" key="15">
    <source>
        <dbReference type="PIRSR" id="PIRSR600823-5"/>
    </source>
</evidence>
<evidence type="ECO:0000259" key="16">
    <source>
        <dbReference type="PROSITE" id="PS50873"/>
    </source>
</evidence>
<dbReference type="EC" id="1.11.1.7" evidence="3"/>
<dbReference type="InterPro" id="IPR000823">
    <property type="entry name" value="Peroxidase_pln"/>
</dbReference>
<keyword evidence="4" id="KW-0575">Peroxidase</keyword>
<dbReference type="PRINTS" id="PR00461">
    <property type="entry name" value="PLPEROXIDASE"/>
</dbReference>